<name>A0A7C3WL26_THEPE</name>
<evidence type="ECO:0008006" key="3">
    <source>
        <dbReference type="Google" id="ProtNLM"/>
    </source>
</evidence>
<keyword evidence="1" id="KW-1277">Toxin-antitoxin system</keyword>
<accession>A0A7C3WL26</accession>
<gene>
    <name evidence="2" type="ORF">ENV88_07560</name>
</gene>
<dbReference type="EMBL" id="DTIB01000131">
    <property type="protein sequence ID" value="HGB25858.1"/>
    <property type="molecule type" value="Genomic_DNA"/>
</dbReference>
<evidence type="ECO:0000256" key="1">
    <source>
        <dbReference type="ARBA" id="ARBA00022649"/>
    </source>
</evidence>
<organism evidence="2">
    <name type="scientific">Thermofilum pendens</name>
    <dbReference type="NCBI Taxonomy" id="2269"/>
    <lineage>
        <taxon>Archaea</taxon>
        <taxon>Thermoproteota</taxon>
        <taxon>Thermoprotei</taxon>
        <taxon>Thermofilales</taxon>
        <taxon>Thermofilaceae</taxon>
        <taxon>Thermofilum</taxon>
    </lineage>
</organism>
<protein>
    <recommendedName>
        <fullName evidence="3">VapB-type antitoxin</fullName>
    </recommendedName>
</protein>
<comment type="caution">
    <text evidence="2">The sequence shown here is derived from an EMBL/GenBank/DDBJ whole genome shotgun (WGS) entry which is preliminary data.</text>
</comment>
<sequence length="77" mass="8962">MKTIAVTEETWRKLKELKEKLDMRSFDDLINALIETWNLSVIRDTAEKIKVSAEPYEIVSFFNQIRSGKREVHGGAH</sequence>
<reference evidence="2" key="1">
    <citation type="journal article" date="2020" name="mSystems">
        <title>Genome- and Community-Level Interaction Insights into Carbon Utilization and Element Cycling Functions of Hydrothermarchaeota in Hydrothermal Sediment.</title>
        <authorList>
            <person name="Zhou Z."/>
            <person name="Liu Y."/>
            <person name="Xu W."/>
            <person name="Pan J."/>
            <person name="Luo Z.H."/>
            <person name="Li M."/>
        </authorList>
    </citation>
    <scope>NUCLEOTIDE SEQUENCE [LARGE SCALE GENOMIC DNA]</scope>
    <source>
        <strain evidence="2">SpSt-8</strain>
    </source>
</reference>
<dbReference type="AlphaFoldDB" id="A0A7C3WL26"/>
<dbReference type="InterPro" id="IPR003847">
    <property type="entry name" value="Put_antitoxin"/>
</dbReference>
<dbReference type="Pfam" id="PF02697">
    <property type="entry name" value="VAPB_antitox"/>
    <property type="match status" value="1"/>
</dbReference>
<evidence type="ECO:0000313" key="2">
    <source>
        <dbReference type="EMBL" id="HGB25858.1"/>
    </source>
</evidence>
<proteinExistence type="predicted"/>